<evidence type="ECO:0000256" key="4">
    <source>
        <dbReference type="PIRSR" id="PIRSR033096-1"/>
    </source>
</evidence>
<evidence type="ECO:0000256" key="6">
    <source>
        <dbReference type="SAM" id="MobiDB-lite"/>
    </source>
</evidence>
<dbReference type="GO" id="GO:0046872">
    <property type="term" value="F:metal ion binding"/>
    <property type="evidence" value="ECO:0007669"/>
    <property type="project" value="UniProtKB-KW"/>
</dbReference>
<comment type="catalytic activity">
    <reaction evidence="5">
        <text>O-phospho-L-threonyl-[protein] + H2O = L-threonyl-[protein] + phosphate</text>
        <dbReference type="Rhea" id="RHEA:47004"/>
        <dbReference type="Rhea" id="RHEA-COMP:11060"/>
        <dbReference type="Rhea" id="RHEA-COMP:11605"/>
        <dbReference type="ChEBI" id="CHEBI:15377"/>
        <dbReference type="ChEBI" id="CHEBI:30013"/>
        <dbReference type="ChEBI" id="CHEBI:43474"/>
        <dbReference type="ChEBI" id="CHEBI:61977"/>
        <dbReference type="EC" id="3.1.3.16"/>
    </reaction>
</comment>
<accession>A0A5J4X524</accession>
<feature type="region of interest" description="Disordered" evidence="6">
    <location>
        <begin position="370"/>
        <end position="390"/>
    </location>
</feature>
<dbReference type="GO" id="GO:0004722">
    <property type="term" value="F:protein serine/threonine phosphatase activity"/>
    <property type="evidence" value="ECO:0007669"/>
    <property type="project" value="UniProtKB-EC"/>
</dbReference>
<feature type="domain" description="Serine/threonine specific protein phosphatases" evidence="7">
    <location>
        <begin position="115"/>
        <end position="120"/>
    </location>
</feature>
<feature type="active site" description="Proton donor/acceptor" evidence="4">
    <location>
        <position position="119"/>
    </location>
</feature>
<evidence type="ECO:0000259" key="7">
    <source>
        <dbReference type="PROSITE" id="PS00125"/>
    </source>
</evidence>
<evidence type="ECO:0000313" key="8">
    <source>
        <dbReference type="EMBL" id="KAA6402387.1"/>
    </source>
</evidence>
<sequence length="390" mass="44542">MTLDYLEQILDLFLEQKRLSVQQTLSILKQGTGVFQQLKNVIDVDSGPNQQIIIVGDTHGQFYDVVNLIDMYGPPSENQIYLFNGDVVDRGSHGVENMLFLIGLKLVFPNYIHILRGNHESERCTQVYGFRFEVFDKYKDSVDSEEEVYHENEQIKENKSNIKIPFEKESDIKIDKECNDESQDKNVIDLMEIKTQDDDNVLLSQSNKDQNKVNAKQPYSEMKTGQLVYSAFLQLFNSLPIGAIVNKEIFVTHGGLFDRYGVTIDDIQKINRFCDPGQEGGENLMGQMMWADPSEFTSFHPSIRSYGCLFGEDVTDDFLINNNLKLVVRSHEQKKNGFQIHHSGKLITIFSAPSYCLDTNLGAVLLVTKDESQDETESQDEKEKQMNGET</sequence>
<dbReference type="OrthoDB" id="445564at2759"/>
<comment type="cofactor">
    <cofactor evidence="1">
        <name>Mn(2+)</name>
        <dbReference type="ChEBI" id="CHEBI:29035"/>
    </cofactor>
</comment>
<dbReference type="InterPro" id="IPR004843">
    <property type="entry name" value="Calcineurin-like_PHP"/>
</dbReference>
<evidence type="ECO:0000256" key="2">
    <source>
        <dbReference type="ARBA" id="ARBA00022723"/>
    </source>
</evidence>
<dbReference type="InterPro" id="IPR006186">
    <property type="entry name" value="Ser/Thr-sp_prot-phosphatase"/>
</dbReference>
<dbReference type="InterPro" id="IPR029052">
    <property type="entry name" value="Metallo-depent_PP-like"/>
</dbReference>
<dbReference type="EC" id="3.1.3.16" evidence="5"/>
<evidence type="ECO:0000256" key="3">
    <source>
        <dbReference type="ARBA" id="ARBA00023211"/>
    </source>
</evidence>
<dbReference type="SUPFAM" id="SSF56300">
    <property type="entry name" value="Metallo-dependent phosphatases"/>
    <property type="match status" value="1"/>
</dbReference>
<dbReference type="Proteomes" id="UP000324800">
    <property type="component" value="Unassembled WGS sequence"/>
</dbReference>
<proteinExistence type="inferred from homology"/>
<dbReference type="InterPro" id="IPR051134">
    <property type="entry name" value="PPP_phosphatase"/>
</dbReference>
<organism evidence="8 9">
    <name type="scientific">Streblomastix strix</name>
    <dbReference type="NCBI Taxonomy" id="222440"/>
    <lineage>
        <taxon>Eukaryota</taxon>
        <taxon>Metamonada</taxon>
        <taxon>Preaxostyla</taxon>
        <taxon>Oxymonadida</taxon>
        <taxon>Streblomastigidae</taxon>
        <taxon>Streblomastix</taxon>
    </lineage>
</organism>
<name>A0A5J4X524_9EUKA</name>
<gene>
    <name evidence="8" type="ORF">EZS28_002088</name>
</gene>
<keyword evidence="3" id="KW-0464">Manganese</keyword>
<dbReference type="PANTHER" id="PTHR45668">
    <property type="entry name" value="SERINE/THREONINE-PROTEIN PHOSPHATASE 5-RELATED"/>
    <property type="match status" value="1"/>
</dbReference>
<dbReference type="PANTHER" id="PTHR45668:SF5">
    <property type="entry name" value="SERINE_THREONINE-PROTEIN PHOSPHATASE 5"/>
    <property type="match status" value="1"/>
</dbReference>
<dbReference type="PROSITE" id="PS00125">
    <property type="entry name" value="SER_THR_PHOSPHATASE"/>
    <property type="match status" value="1"/>
</dbReference>
<dbReference type="Gene3D" id="3.60.21.10">
    <property type="match status" value="2"/>
</dbReference>
<keyword evidence="2" id="KW-0479">Metal-binding</keyword>
<comment type="caution">
    <text evidence="8">The sequence shown here is derived from an EMBL/GenBank/DDBJ whole genome shotgun (WGS) entry which is preliminary data.</text>
</comment>
<dbReference type="AlphaFoldDB" id="A0A5J4X524"/>
<dbReference type="EMBL" id="SNRW01000244">
    <property type="protein sequence ID" value="KAA6402387.1"/>
    <property type="molecule type" value="Genomic_DNA"/>
</dbReference>
<dbReference type="SMART" id="SM00156">
    <property type="entry name" value="PP2Ac"/>
    <property type="match status" value="1"/>
</dbReference>
<dbReference type="PRINTS" id="PR00114">
    <property type="entry name" value="STPHPHTASE"/>
</dbReference>
<evidence type="ECO:0000313" key="9">
    <source>
        <dbReference type="Proteomes" id="UP000324800"/>
    </source>
</evidence>
<keyword evidence="5" id="KW-0378">Hydrolase</keyword>
<dbReference type="Pfam" id="PF00149">
    <property type="entry name" value="Metallophos"/>
    <property type="match status" value="2"/>
</dbReference>
<feature type="compositionally biased region" description="Basic and acidic residues" evidence="6">
    <location>
        <begin position="379"/>
        <end position="390"/>
    </location>
</feature>
<protein>
    <recommendedName>
        <fullName evidence="5">Serine/threonine-protein phosphatase</fullName>
        <ecNumber evidence="5">3.1.3.16</ecNumber>
    </recommendedName>
</protein>
<dbReference type="PIRSF" id="PIRSF033096">
    <property type="entry name" value="PPPtase_5"/>
    <property type="match status" value="1"/>
</dbReference>
<comment type="similarity">
    <text evidence="5">Belongs to the PPP phosphatase family.</text>
</comment>
<evidence type="ECO:0000256" key="5">
    <source>
        <dbReference type="RuleBase" id="RU004273"/>
    </source>
</evidence>
<reference evidence="8 9" key="1">
    <citation type="submission" date="2019-03" db="EMBL/GenBank/DDBJ databases">
        <title>Single cell metagenomics reveals metabolic interactions within the superorganism composed of flagellate Streblomastix strix and complex community of Bacteroidetes bacteria on its surface.</title>
        <authorList>
            <person name="Treitli S.C."/>
            <person name="Kolisko M."/>
            <person name="Husnik F."/>
            <person name="Keeling P."/>
            <person name="Hampl V."/>
        </authorList>
    </citation>
    <scope>NUCLEOTIDE SEQUENCE [LARGE SCALE GENOMIC DNA]</scope>
    <source>
        <strain evidence="8">ST1C</strain>
    </source>
</reference>
<evidence type="ECO:0000256" key="1">
    <source>
        <dbReference type="ARBA" id="ARBA00001936"/>
    </source>
</evidence>